<protein>
    <submittedName>
        <fullName evidence="3">SHOCT domain-containing protein</fullName>
    </submittedName>
</protein>
<reference evidence="4" key="1">
    <citation type="journal article" date="2019" name="Int. J. Syst. Evol. Microbiol.">
        <title>The Global Catalogue of Microorganisms (GCM) 10K type strain sequencing project: providing services to taxonomists for standard genome sequencing and annotation.</title>
        <authorList>
            <consortium name="The Broad Institute Genomics Platform"/>
            <consortium name="The Broad Institute Genome Sequencing Center for Infectious Disease"/>
            <person name="Wu L."/>
            <person name="Ma J."/>
        </authorList>
    </citation>
    <scope>NUCLEOTIDE SEQUENCE [LARGE SCALE GENOMIC DNA]</scope>
    <source>
        <strain evidence="4">KCTC 33576</strain>
    </source>
</reference>
<organism evidence="3 4">
    <name type="scientific">Populibacterium corticicola</name>
    <dbReference type="NCBI Taxonomy" id="1812826"/>
    <lineage>
        <taxon>Bacteria</taxon>
        <taxon>Bacillati</taxon>
        <taxon>Actinomycetota</taxon>
        <taxon>Actinomycetes</taxon>
        <taxon>Micrococcales</taxon>
        <taxon>Jonesiaceae</taxon>
        <taxon>Populibacterium</taxon>
    </lineage>
</organism>
<sequence length="410" mass="43437">MGFIKAAIDSIGGTFADQWLDFITVPDNITPTSAIFPGQMKGQNAGRGSNTKGSDNIITNGTRIFVPEGYSLITMEGGAFTGFIAEPGGYEWRSNDPASQSIFAGNGIVSPLITASWERFKFGGQPGAQQAVFYVNLKEIPNNRFGTQSEIYWDDAYLGAQVGAITRGTYTLRIVDPLLFTKQFVPAAYLQPNSPHFDFSDFDNPAGAQLFNEVVSSLSAAFSHYTNDPSKGNRITRIQGDAIGFAQSLSAAVEEGYNWTTDRGLTIVKVALQAIEYDEDTRALLSDVKKADALSGNRGNSFMQQSVARGMQAAGESGGGAAGLAFMGMGMNAAGGVMGGTQQPQGQQTYQQVPPQQPSPQQAAPAEQPPAQGAGGDDLVAKLTQLKTLADQGIISQEEFEAAKAKALGL</sequence>
<proteinExistence type="predicted"/>
<dbReference type="RefSeq" id="WP_377464681.1">
    <property type="nucleotide sequence ID" value="NZ_JBHUOP010000001.1"/>
</dbReference>
<evidence type="ECO:0000256" key="1">
    <source>
        <dbReference type="SAM" id="MobiDB-lite"/>
    </source>
</evidence>
<feature type="region of interest" description="Disordered" evidence="1">
    <location>
        <begin position="337"/>
        <end position="379"/>
    </location>
</feature>
<gene>
    <name evidence="3" type="ORF">ACFSYH_01480</name>
</gene>
<evidence type="ECO:0000313" key="3">
    <source>
        <dbReference type="EMBL" id="MFD2839240.1"/>
    </source>
</evidence>
<evidence type="ECO:0000259" key="2">
    <source>
        <dbReference type="Pfam" id="PF09851"/>
    </source>
</evidence>
<feature type="domain" description="SHOCT" evidence="2">
    <location>
        <begin position="382"/>
        <end position="408"/>
    </location>
</feature>
<name>A0ABW5X9W2_9MICO</name>
<feature type="compositionally biased region" description="Low complexity" evidence="1">
    <location>
        <begin position="337"/>
        <end position="372"/>
    </location>
</feature>
<dbReference type="PANTHER" id="PTHR37826">
    <property type="entry name" value="FLOTILLIN BAND_7_5 DOMAIN PROTEIN"/>
    <property type="match status" value="1"/>
</dbReference>
<keyword evidence="4" id="KW-1185">Reference proteome</keyword>
<evidence type="ECO:0000313" key="4">
    <source>
        <dbReference type="Proteomes" id="UP001597391"/>
    </source>
</evidence>
<dbReference type="Pfam" id="PF09851">
    <property type="entry name" value="SHOCT"/>
    <property type="match status" value="1"/>
</dbReference>
<dbReference type="EMBL" id="JBHUOP010000001">
    <property type="protein sequence ID" value="MFD2839240.1"/>
    <property type="molecule type" value="Genomic_DNA"/>
</dbReference>
<dbReference type="CDD" id="cd03408">
    <property type="entry name" value="SPFH_like_u1"/>
    <property type="match status" value="1"/>
</dbReference>
<dbReference type="InterPro" id="IPR018649">
    <property type="entry name" value="SHOCT"/>
</dbReference>
<dbReference type="Proteomes" id="UP001597391">
    <property type="component" value="Unassembled WGS sequence"/>
</dbReference>
<dbReference type="PANTHER" id="PTHR37826:SF2">
    <property type="entry name" value="ZINC-RIBBON DOMAIN-CONTAINING PROTEIN"/>
    <property type="match status" value="1"/>
</dbReference>
<dbReference type="InterPro" id="IPR033880">
    <property type="entry name" value="SPFH_YdjI"/>
</dbReference>
<comment type="caution">
    <text evidence="3">The sequence shown here is derived from an EMBL/GenBank/DDBJ whole genome shotgun (WGS) entry which is preliminary data.</text>
</comment>
<accession>A0ABW5X9W2</accession>